<dbReference type="InterPro" id="IPR001810">
    <property type="entry name" value="F-box_dom"/>
</dbReference>
<gene>
    <name evidence="3" type="primary">LOC107031099</name>
</gene>
<dbReference type="PANTHER" id="PTHR31672">
    <property type="entry name" value="BNACNNG10540D PROTEIN"/>
    <property type="match status" value="1"/>
</dbReference>
<evidence type="ECO:0000259" key="1">
    <source>
        <dbReference type="PROSITE" id="PS50181"/>
    </source>
</evidence>
<name>A0ABM1HMT0_SOLPN</name>
<accession>A0ABM1HMT0</accession>
<dbReference type="Pfam" id="PF07734">
    <property type="entry name" value="FBA_1"/>
    <property type="match status" value="1"/>
</dbReference>
<reference evidence="3" key="2">
    <citation type="submission" date="2025-08" db="UniProtKB">
        <authorList>
            <consortium name="RefSeq"/>
        </authorList>
    </citation>
    <scope>IDENTIFICATION</scope>
</reference>
<protein>
    <submittedName>
        <fullName evidence="3">F-box/kelch-repeat protein At3g23880-like isoform X1</fullName>
    </submittedName>
</protein>
<organism evidence="2 3">
    <name type="scientific">Solanum pennellii</name>
    <name type="common">Tomato</name>
    <name type="synonym">Lycopersicon pennellii</name>
    <dbReference type="NCBI Taxonomy" id="28526"/>
    <lineage>
        <taxon>Eukaryota</taxon>
        <taxon>Viridiplantae</taxon>
        <taxon>Streptophyta</taxon>
        <taxon>Embryophyta</taxon>
        <taxon>Tracheophyta</taxon>
        <taxon>Spermatophyta</taxon>
        <taxon>Magnoliopsida</taxon>
        <taxon>eudicotyledons</taxon>
        <taxon>Gunneridae</taxon>
        <taxon>Pentapetalae</taxon>
        <taxon>asterids</taxon>
        <taxon>lamiids</taxon>
        <taxon>Solanales</taxon>
        <taxon>Solanaceae</taxon>
        <taxon>Solanoideae</taxon>
        <taxon>Solaneae</taxon>
        <taxon>Solanum</taxon>
        <taxon>Solanum subgen. Lycopersicon</taxon>
    </lineage>
</organism>
<dbReference type="PROSITE" id="PS50181">
    <property type="entry name" value="FBOX"/>
    <property type="match status" value="1"/>
</dbReference>
<dbReference type="SMART" id="SM00256">
    <property type="entry name" value="FBOX"/>
    <property type="match status" value="1"/>
</dbReference>
<dbReference type="InterPro" id="IPR050796">
    <property type="entry name" value="SCF_F-box_component"/>
</dbReference>
<evidence type="ECO:0000313" key="3">
    <source>
        <dbReference type="RefSeq" id="XP_015087805.1"/>
    </source>
</evidence>
<dbReference type="InterPro" id="IPR017451">
    <property type="entry name" value="F-box-assoc_interact_dom"/>
</dbReference>
<dbReference type="SUPFAM" id="SSF81383">
    <property type="entry name" value="F-box domain"/>
    <property type="match status" value="1"/>
</dbReference>
<dbReference type="Gene3D" id="1.20.1280.50">
    <property type="match status" value="1"/>
</dbReference>
<evidence type="ECO:0000313" key="2">
    <source>
        <dbReference type="Proteomes" id="UP000694930"/>
    </source>
</evidence>
<dbReference type="NCBIfam" id="TIGR01640">
    <property type="entry name" value="F_box_assoc_1"/>
    <property type="match status" value="1"/>
</dbReference>
<dbReference type="InterPro" id="IPR006527">
    <property type="entry name" value="F-box-assoc_dom_typ1"/>
</dbReference>
<dbReference type="Pfam" id="PF00646">
    <property type="entry name" value="F-box"/>
    <property type="match status" value="1"/>
</dbReference>
<dbReference type="Proteomes" id="UP000694930">
    <property type="component" value="Chromosome 9"/>
</dbReference>
<dbReference type="PANTHER" id="PTHR31672:SF13">
    <property type="entry name" value="F-BOX PROTEIN CPR30-LIKE"/>
    <property type="match status" value="1"/>
</dbReference>
<proteinExistence type="predicted"/>
<keyword evidence="2" id="KW-1185">Reference proteome</keyword>
<feature type="domain" description="F-box" evidence="1">
    <location>
        <begin position="76"/>
        <end position="121"/>
    </location>
</feature>
<dbReference type="CDD" id="cd22157">
    <property type="entry name" value="F-box_AtFBW1-like"/>
    <property type="match status" value="1"/>
</dbReference>
<sequence length="450" mass="52543">MAIKMPKCTCSRRRHAHLNLARRKANKSILKRIKANLLKFSNGGEEEAIKKFNLSRCQNQICKGKSLSNDQMEIHQVSTIHFQDEIMMDIFRRLPMQSLLRFKCVSKLWKSLIDDPYFKRTHYIHNRDNQKVLFAERFLSVDDDNYRFYTCSLSMVEDKQKLDCPTSCNSMDARIFCSCDGLVLIYVCSETDYEELLLWNPSTRESMLVPHPEFPIITYIYGMEYDATSEGYKILAINMNDESTNISVEFLSVKRNSSWRKIGYPTDIQRIRGFRDCGTYNLAFLHGAFHWLGKFGKSTSRYYTTISLNISNEVYGEVSLLKQMYDLCPWYFFVDHGVSVLRGMLCFYSTYSNIAEGAKGIFKLWIMKDYGVRESWTNFIIIQDIDLFLSARPMYMFGDCQVLLHFRRFGYFSSNFTTSGRPFDLCPECDTYKQGIVYAESFISPTSLLT</sequence>
<dbReference type="GeneID" id="107031099"/>
<dbReference type="RefSeq" id="XP_015087805.1">
    <property type="nucleotide sequence ID" value="XM_015232319.2"/>
</dbReference>
<reference evidence="2" key="1">
    <citation type="journal article" date="2014" name="Nat. Genet.">
        <title>The genome of the stress-tolerant wild tomato species Solanum pennellii.</title>
        <authorList>
            <person name="Bolger A."/>
            <person name="Scossa F."/>
            <person name="Bolger M.E."/>
            <person name="Lanz C."/>
            <person name="Maumus F."/>
            <person name="Tohge T."/>
            <person name="Quesneville H."/>
            <person name="Alseekh S."/>
            <person name="Sorensen I."/>
            <person name="Lichtenstein G."/>
            <person name="Fich E.A."/>
            <person name="Conte M."/>
            <person name="Keller H."/>
            <person name="Schneeberger K."/>
            <person name="Schwacke R."/>
            <person name="Ofner I."/>
            <person name="Vrebalov J."/>
            <person name="Xu Y."/>
            <person name="Osorio S."/>
            <person name="Aflitos S.A."/>
            <person name="Schijlen E."/>
            <person name="Jimenez-Gomez J.M."/>
            <person name="Ryngajllo M."/>
            <person name="Kimura S."/>
            <person name="Kumar R."/>
            <person name="Koenig D."/>
            <person name="Headland L.R."/>
            <person name="Maloof J.N."/>
            <person name="Sinha N."/>
            <person name="van Ham R.C."/>
            <person name="Lankhorst R.K."/>
            <person name="Mao L."/>
            <person name="Vogel A."/>
            <person name="Arsova B."/>
            <person name="Panstruga R."/>
            <person name="Fei Z."/>
            <person name="Rose J.K."/>
            <person name="Zamir D."/>
            <person name="Carrari F."/>
            <person name="Giovannoni J.J."/>
            <person name="Weigel D."/>
            <person name="Usadel B."/>
            <person name="Fernie A.R."/>
        </authorList>
    </citation>
    <scope>NUCLEOTIDE SEQUENCE [LARGE SCALE GENOMIC DNA]</scope>
    <source>
        <strain evidence="2">cv. LA0716</strain>
    </source>
</reference>
<dbReference type="InterPro" id="IPR036047">
    <property type="entry name" value="F-box-like_dom_sf"/>
</dbReference>